<proteinExistence type="predicted"/>
<dbReference type="RefSeq" id="WP_203378546.1">
    <property type="nucleotide sequence ID" value="NZ_JAENHP010000007.1"/>
</dbReference>
<name>A0ABS2AFF1_9ACTN</name>
<evidence type="ECO:0000313" key="2">
    <source>
        <dbReference type="Proteomes" id="UP000632138"/>
    </source>
</evidence>
<evidence type="ECO:0000313" key="1">
    <source>
        <dbReference type="EMBL" id="MBM2618551.1"/>
    </source>
</evidence>
<gene>
    <name evidence="1" type="ORF">JIG36_23630</name>
</gene>
<reference evidence="1 2" key="1">
    <citation type="submission" date="2021-01" db="EMBL/GenBank/DDBJ databases">
        <title>Actinoplanes sp. nov. LDG1-06 isolated from lichen.</title>
        <authorList>
            <person name="Saeng-In P."/>
            <person name="Phongsopitanun W."/>
            <person name="Kanchanasin P."/>
            <person name="Yuki M."/>
            <person name="Kudo T."/>
            <person name="Ohkuma M."/>
            <person name="Tanasupawat S."/>
        </authorList>
    </citation>
    <scope>NUCLEOTIDE SEQUENCE [LARGE SCALE GENOMIC DNA]</scope>
    <source>
        <strain evidence="1 2">LDG1-06</strain>
    </source>
</reference>
<dbReference type="EMBL" id="JAENHP010000007">
    <property type="protein sequence ID" value="MBM2618551.1"/>
    <property type="molecule type" value="Genomic_DNA"/>
</dbReference>
<sequence>MTDEPAVPVTILVDTEAFAGVAASLAAAADVEVDAELPAIGVISARVPPGRVAALAGLDGVRSVELEREFRLPPPEAETQ</sequence>
<keyword evidence="2" id="KW-1185">Reference proteome</keyword>
<dbReference type="Proteomes" id="UP000632138">
    <property type="component" value="Unassembled WGS sequence"/>
</dbReference>
<organism evidence="1 2">
    <name type="scientific">Paractinoplanes ovalisporus</name>
    <dbReference type="NCBI Taxonomy" id="2810368"/>
    <lineage>
        <taxon>Bacteria</taxon>
        <taxon>Bacillati</taxon>
        <taxon>Actinomycetota</taxon>
        <taxon>Actinomycetes</taxon>
        <taxon>Micromonosporales</taxon>
        <taxon>Micromonosporaceae</taxon>
        <taxon>Paractinoplanes</taxon>
    </lineage>
</organism>
<accession>A0ABS2AFF1</accession>
<protein>
    <submittedName>
        <fullName evidence="1">Uncharacterized protein</fullName>
    </submittedName>
</protein>
<comment type="caution">
    <text evidence="1">The sequence shown here is derived from an EMBL/GenBank/DDBJ whole genome shotgun (WGS) entry which is preliminary data.</text>
</comment>